<dbReference type="PRINTS" id="PR01262">
    <property type="entry name" value="INNEXIN"/>
</dbReference>
<evidence type="ECO:0000313" key="10">
    <source>
        <dbReference type="EMBL" id="CAF0816047.1"/>
    </source>
</evidence>
<evidence type="ECO:0000256" key="4">
    <source>
        <dbReference type="ARBA" id="ARBA00022692"/>
    </source>
</evidence>
<dbReference type="Pfam" id="PF00876">
    <property type="entry name" value="Innexin"/>
    <property type="match status" value="1"/>
</dbReference>
<proteinExistence type="inferred from homology"/>
<reference evidence="10" key="1">
    <citation type="submission" date="2021-02" db="EMBL/GenBank/DDBJ databases">
        <authorList>
            <person name="Nowell W R."/>
        </authorList>
    </citation>
    <scope>NUCLEOTIDE SEQUENCE</scope>
    <source>
        <strain evidence="10">Ploen Becks lab</strain>
    </source>
</reference>
<evidence type="ECO:0000256" key="7">
    <source>
        <dbReference type="ARBA" id="ARBA00023136"/>
    </source>
</evidence>
<keyword evidence="6 9" id="KW-0406">Ion transport</keyword>
<dbReference type="OrthoDB" id="5867527at2759"/>
<feature type="transmembrane region" description="Helical" evidence="9">
    <location>
        <begin position="197"/>
        <end position="220"/>
    </location>
</feature>
<name>A0A813TYS6_9BILA</name>
<dbReference type="AlphaFoldDB" id="A0A813TYS6"/>
<protein>
    <recommendedName>
        <fullName evidence="9">Innexin</fullName>
    </recommendedName>
</protein>
<evidence type="ECO:0000256" key="2">
    <source>
        <dbReference type="ARBA" id="ARBA00022448"/>
    </source>
</evidence>
<accession>A0A813TYS6</accession>
<keyword evidence="11" id="KW-1185">Reference proteome</keyword>
<evidence type="ECO:0000313" key="11">
    <source>
        <dbReference type="Proteomes" id="UP000663879"/>
    </source>
</evidence>
<keyword evidence="2 9" id="KW-0813">Transport</keyword>
<dbReference type="EMBL" id="CAJNOC010000909">
    <property type="protein sequence ID" value="CAF0816047.1"/>
    <property type="molecule type" value="Genomic_DNA"/>
</dbReference>
<dbReference type="InterPro" id="IPR000990">
    <property type="entry name" value="Innexin"/>
</dbReference>
<evidence type="ECO:0000256" key="5">
    <source>
        <dbReference type="ARBA" id="ARBA00022989"/>
    </source>
</evidence>
<evidence type="ECO:0000256" key="1">
    <source>
        <dbReference type="ARBA" id="ARBA00004651"/>
    </source>
</evidence>
<keyword evidence="5 9" id="KW-1133">Transmembrane helix</keyword>
<keyword evidence="8 9" id="KW-0407">Ion channel</keyword>
<keyword evidence="7 9" id="KW-0472">Membrane</keyword>
<dbReference type="GO" id="GO:0005921">
    <property type="term" value="C:gap junction"/>
    <property type="evidence" value="ECO:0007669"/>
    <property type="project" value="UniProtKB-UniRule"/>
</dbReference>
<dbReference type="Proteomes" id="UP000663879">
    <property type="component" value="Unassembled WGS sequence"/>
</dbReference>
<evidence type="ECO:0000256" key="6">
    <source>
        <dbReference type="ARBA" id="ARBA00023065"/>
    </source>
</evidence>
<keyword evidence="3" id="KW-1003">Cell membrane</keyword>
<feature type="transmembrane region" description="Helical" evidence="9">
    <location>
        <begin position="287"/>
        <end position="311"/>
    </location>
</feature>
<comment type="subcellular location">
    <subcellularLocation>
        <location evidence="1 9">Cell membrane</location>
        <topology evidence="1 9">Multi-pass membrane protein</topology>
    </subcellularLocation>
</comment>
<gene>
    <name evidence="9" type="primary">inx</name>
    <name evidence="10" type="ORF">OXX778_LOCUS7216</name>
</gene>
<comment type="similarity">
    <text evidence="9">Belongs to the pannexin family.</text>
</comment>
<dbReference type="PROSITE" id="PS51013">
    <property type="entry name" value="PANNEXIN"/>
    <property type="match status" value="1"/>
</dbReference>
<sequence length="426" mass="49741">MVWQFIDVFKKVYSSNKVQDDDFADRMNHRYTVAILILFCILVGSSQFVGSPIACWAPAHFTGSMTTYTNYICWIANTYYVPTDESLPTPTEDRQFKINYYQWIPFILALMAFLFYSPFAIWHLLAKPSGLDAKSVMKIISSMDASSSDSRDKTMKNAVKLIDRAIDYHRDYYDQSCLGQLRRKITRCLLPRNKSGCYISALYMLVKLFYLANVCGQFFLLNAFMGPRFNIYGFEVIRDLWQGKDFWESPRFPRVTMCDFTIRTLGENNQRNTIQCALPINLFNEKIFIFIWFWLCVVAIFTAYSFVIWLLSFTSSSRLSFVKRYLKVQERLGYLSNSTLNESKVLDAFLYEYLRHDGVFLLRIVKKNTNDIVVGELVSSLWDNFKKYPRFAIRNDDVIQKENEKLNGLYQPNGDGSHLIPNGYHS</sequence>
<comment type="caution">
    <text evidence="10">The sequence shown here is derived from an EMBL/GenBank/DDBJ whole genome shotgun (WGS) entry which is preliminary data.</text>
</comment>
<comment type="function">
    <text evidence="9">Structural component of the gap junctions.</text>
</comment>
<evidence type="ECO:0000256" key="3">
    <source>
        <dbReference type="ARBA" id="ARBA00022475"/>
    </source>
</evidence>
<keyword evidence="4 9" id="KW-0812">Transmembrane</keyword>
<feature type="transmembrane region" description="Helical" evidence="9">
    <location>
        <begin position="103"/>
        <end position="125"/>
    </location>
</feature>
<dbReference type="PANTHER" id="PTHR11893:SF36">
    <property type="entry name" value="INNEXIN-5"/>
    <property type="match status" value="1"/>
</dbReference>
<evidence type="ECO:0000256" key="9">
    <source>
        <dbReference type="RuleBase" id="RU010713"/>
    </source>
</evidence>
<dbReference type="PANTHER" id="PTHR11893">
    <property type="entry name" value="INNEXIN"/>
    <property type="match status" value="1"/>
</dbReference>
<evidence type="ECO:0000256" key="8">
    <source>
        <dbReference type="ARBA" id="ARBA00023303"/>
    </source>
</evidence>
<dbReference type="GO" id="GO:0005886">
    <property type="term" value="C:plasma membrane"/>
    <property type="evidence" value="ECO:0007669"/>
    <property type="project" value="UniProtKB-SubCell"/>
</dbReference>
<dbReference type="GO" id="GO:0034220">
    <property type="term" value="P:monoatomic ion transmembrane transport"/>
    <property type="evidence" value="ECO:0007669"/>
    <property type="project" value="UniProtKB-KW"/>
</dbReference>
<organism evidence="10 11">
    <name type="scientific">Brachionus calyciflorus</name>
    <dbReference type="NCBI Taxonomy" id="104777"/>
    <lineage>
        <taxon>Eukaryota</taxon>
        <taxon>Metazoa</taxon>
        <taxon>Spiralia</taxon>
        <taxon>Gnathifera</taxon>
        <taxon>Rotifera</taxon>
        <taxon>Eurotatoria</taxon>
        <taxon>Monogononta</taxon>
        <taxon>Pseudotrocha</taxon>
        <taxon>Ploima</taxon>
        <taxon>Brachionidae</taxon>
        <taxon>Brachionus</taxon>
    </lineage>
</organism>
<feature type="transmembrane region" description="Helical" evidence="9">
    <location>
        <begin position="33"/>
        <end position="59"/>
    </location>
</feature>